<dbReference type="Proteomes" id="UP001180081">
    <property type="component" value="Unassembled WGS sequence"/>
</dbReference>
<evidence type="ECO:0000313" key="2">
    <source>
        <dbReference type="Proteomes" id="UP001180081"/>
    </source>
</evidence>
<evidence type="ECO:0008006" key="3">
    <source>
        <dbReference type="Google" id="ProtNLM"/>
    </source>
</evidence>
<gene>
    <name evidence="1" type="ORF">QWZ03_04115</name>
</gene>
<accession>A0ABT8B385</accession>
<dbReference type="EMBL" id="JAUFPU010000004">
    <property type="protein sequence ID" value="MDN3575954.1"/>
    <property type="molecule type" value="Genomic_DNA"/>
</dbReference>
<reference evidence="1" key="1">
    <citation type="journal article" date="2014" name="Int. J. Syst. Evol. Microbiol.">
        <title>Complete genome of a new Firmicutes species belonging to the dominant human colonic microbiota ('Ruminococcus bicirculans') reveals two chromosomes and a selective capacity to utilize plant glucans.</title>
        <authorList>
            <consortium name="NISC Comparative Sequencing Program"/>
            <person name="Wegmann U."/>
            <person name="Louis P."/>
            <person name="Goesmann A."/>
            <person name="Henrissat B."/>
            <person name="Duncan S.H."/>
            <person name="Flint H.J."/>
        </authorList>
    </citation>
    <scope>NUCLEOTIDE SEQUENCE</scope>
    <source>
        <strain evidence="1">CECT 7703</strain>
    </source>
</reference>
<evidence type="ECO:0000313" key="1">
    <source>
        <dbReference type="EMBL" id="MDN3575954.1"/>
    </source>
</evidence>
<protein>
    <recommendedName>
        <fullName evidence="3">Class I SAM-dependent methyltransferase</fullName>
    </recommendedName>
</protein>
<dbReference type="InterPro" id="IPR029063">
    <property type="entry name" value="SAM-dependent_MTases_sf"/>
</dbReference>
<dbReference type="RefSeq" id="WP_290331589.1">
    <property type="nucleotide sequence ID" value="NZ_JAUFPU010000004.1"/>
</dbReference>
<reference evidence="1" key="2">
    <citation type="submission" date="2023-06" db="EMBL/GenBank/DDBJ databases">
        <authorList>
            <person name="Lucena T."/>
            <person name="Sun Q."/>
        </authorList>
    </citation>
    <scope>NUCLEOTIDE SEQUENCE</scope>
    <source>
        <strain evidence="1">CECT 7703</strain>
    </source>
</reference>
<dbReference type="SUPFAM" id="SSF53335">
    <property type="entry name" value="S-adenosyl-L-methionine-dependent methyltransferases"/>
    <property type="match status" value="1"/>
</dbReference>
<keyword evidence="2" id="KW-1185">Reference proteome</keyword>
<sequence>MPFSQSGQLSAIVREIERLTPSSILDVGTGMGQYGFLARNNLENINLFIIEEGKGRQSPKSQWRVRIDGIEGFADYLTPVHEYVYNQMMIGNALDILPGLAARQYELVMAIDILEHFDMPTGERFLAELKRVASGHVLVSTPKSFIHQEVEANPLENHRSLWTADDLARNGFTHLIPDAESWIAVCNI</sequence>
<dbReference type="Gene3D" id="3.40.50.150">
    <property type="entry name" value="Vaccinia Virus protein VP39"/>
    <property type="match status" value="1"/>
</dbReference>
<proteinExistence type="predicted"/>
<comment type="caution">
    <text evidence="1">The sequence shown here is derived from an EMBL/GenBank/DDBJ whole genome shotgun (WGS) entry which is preliminary data.</text>
</comment>
<organism evidence="1 2">
    <name type="scientific">Chitinimonas viridis</name>
    <dbReference type="NCBI Taxonomy" id="664880"/>
    <lineage>
        <taxon>Bacteria</taxon>
        <taxon>Pseudomonadati</taxon>
        <taxon>Pseudomonadota</taxon>
        <taxon>Betaproteobacteria</taxon>
        <taxon>Neisseriales</taxon>
        <taxon>Chitinibacteraceae</taxon>
        <taxon>Chitinimonas</taxon>
    </lineage>
</organism>
<name>A0ABT8B385_9NEIS</name>